<proteinExistence type="predicted"/>
<accession>A0ABS8KME3</accession>
<reference evidence="2 3" key="1">
    <citation type="submission" date="2021-11" db="EMBL/GenBank/DDBJ databases">
        <authorList>
            <person name="Oh E.-T."/>
            <person name="Kim S.-B."/>
        </authorList>
    </citation>
    <scope>NUCLEOTIDE SEQUENCE [LARGE SCALE GENOMIC DNA]</scope>
    <source>
        <strain evidence="2 3">MMS20-SJTN17</strain>
    </source>
</reference>
<gene>
    <name evidence="2" type="ORF">LJ655_29450</name>
</gene>
<comment type="caution">
    <text evidence="2">The sequence shown here is derived from an EMBL/GenBank/DDBJ whole genome shotgun (WGS) entry which is preliminary data.</text>
</comment>
<name>A0ABS8KME3_9BURK</name>
<evidence type="ECO:0000313" key="2">
    <source>
        <dbReference type="EMBL" id="MCC8405931.1"/>
    </source>
</evidence>
<dbReference type="InterPro" id="IPR027444">
    <property type="entry name" value="H-NS_C_dom"/>
</dbReference>
<evidence type="ECO:0000259" key="1">
    <source>
        <dbReference type="Pfam" id="PF00816"/>
    </source>
</evidence>
<dbReference type="Gene3D" id="4.10.430.10">
    <property type="entry name" value="Histone-like protein H-NS, C-terminal domain"/>
    <property type="match status" value="1"/>
</dbReference>
<dbReference type="SUPFAM" id="SSF81273">
    <property type="entry name" value="H-NS histone-like proteins"/>
    <property type="match status" value="1"/>
</dbReference>
<keyword evidence="3" id="KW-1185">Reference proteome</keyword>
<dbReference type="Pfam" id="PF00816">
    <property type="entry name" value="Histone_HNS"/>
    <property type="match status" value="1"/>
</dbReference>
<evidence type="ECO:0000313" key="3">
    <source>
        <dbReference type="Proteomes" id="UP001430614"/>
    </source>
</evidence>
<dbReference type="RefSeq" id="WP_230564683.1">
    <property type="nucleotide sequence ID" value="NZ_JAJITC010000031.1"/>
</dbReference>
<organism evidence="2 3">
    <name type="scientific">Paraburkholderia translucens</name>
    <dbReference type="NCBI Taxonomy" id="2886945"/>
    <lineage>
        <taxon>Bacteria</taxon>
        <taxon>Pseudomonadati</taxon>
        <taxon>Pseudomonadota</taxon>
        <taxon>Betaproteobacteria</taxon>
        <taxon>Burkholderiales</taxon>
        <taxon>Burkholderiaceae</taxon>
        <taxon>Paraburkholderia</taxon>
    </lineage>
</organism>
<sequence length="90" mass="10617">MKDLERQQRLFQRDENLRERMIAWIRRRMDDYNITMEALAESLEADANAVPQVLYRDAFGNTWDGHGDKPAWLARAIHAGQSIEHFRCEA</sequence>
<feature type="domain" description="DNA-binding protein H-NS-like C-terminal" evidence="1">
    <location>
        <begin position="55"/>
        <end position="87"/>
    </location>
</feature>
<dbReference type="EMBL" id="JAJITC010000031">
    <property type="protein sequence ID" value="MCC8405931.1"/>
    <property type="molecule type" value="Genomic_DNA"/>
</dbReference>
<dbReference type="Proteomes" id="UP001430614">
    <property type="component" value="Unassembled WGS sequence"/>
</dbReference>
<dbReference type="InterPro" id="IPR037150">
    <property type="entry name" value="H-NS_C_dom_sf"/>
</dbReference>
<protein>
    <submittedName>
        <fullName evidence="2">H-NS histone family protein</fullName>
    </submittedName>
</protein>